<protein>
    <submittedName>
        <fullName evidence="1">Uncharacterized protein</fullName>
    </submittedName>
</protein>
<reference evidence="1 2" key="1">
    <citation type="submission" date="2021-10" db="EMBL/GenBank/DDBJ databases">
        <authorList>
            <person name="Criscuolo A."/>
        </authorList>
    </citation>
    <scope>NUCLEOTIDE SEQUENCE [LARGE SCALE GENOMIC DNA]</scope>
    <source>
        <strain evidence="2">CIP 111883</strain>
    </source>
</reference>
<name>A0ABM8YIW7_9BACI</name>
<organism evidence="1 2">
    <name type="scientific">Sutcliffiella rhizosphaerae</name>
    <dbReference type="NCBI Taxonomy" id="2880967"/>
    <lineage>
        <taxon>Bacteria</taxon>
        <taxon>Bacillati</taxon>
        <taxon>Bacillota</taxon>
        <taxon>Bacilli</taxon>
        <taxon>Bacillales</taxon>
        <taxon>Bacillaceae</taxon>
        <taxon>Sutcliffiella</taxon>
    </lineage>
</organism>
<comment type="caution">
    <text evidence="1">The sequence shown here is derived from an EMBL/GenBank/DDBJ whole genome shotgun (WGS) entry which is preliminary data.</text>
</comment>
<evidence type="ECO:0000313" key="1">
    <source>
        <dbReference type="EMBL" id="CAG9619861.1"/>
    </source>
</evidence>
<dbReference type="EMBL" id="CAKJTJ010000002">
    <property type="protein sequence ID" value="CAG9619861.1"/>
    <property type="molecule type" value="Genomic_DNA"/>
</dbReference>
<keyword evidence="2" id="KW-1185">Reference proteome</keyword>
<sequence>MHLAFYLDKSYPFLNRLLIVGRKIANNMCPTVQRKMAVPFVTEGVSFIAKLVNGKYNKMVGVVIKIEVKYCLDFW</sequence>
<gene>
    <name evidence="1" type="ORF">BACCIP111883_00629</name>
</gene>
<accession>A0ABM8YIW7</accession>
<evidence type="ECO:0000313" key="2">
    <source>
        <dbReference type="Proteomes" id="UP000789833"/>
    </source>
</evidence>
<dbReference type="Proteomes" id="UP000789833">
    <property type="component" value="Unassembled WGS sequence"/>
</dbReference>
<proteinExistence type="predicted"/>